<dbReference type="Gene3D" id="1.10.10.10">
    <property type="entry name" value="Winged helix-like DNA-binding domain superfamily/Winged helix DNA-binding domain"/>
    <property type="match status" value="1"/>
</dbReference>
<dbReference type="GO" id="GO:0006952">
    <property type="term" value="P:defense response"/>
    <property type="evidence" value="ECO:0007669"/>
    <property type="project" value="UniProtKB-KW"/>
</dbReference>
<dbReference type="SMART" id="SM00369">
    <property type="entry name" value="LRR_TYP"/>
    <property type="match status" value="4"/>
</dbReference>
<keyword evidence="2" id="KW-0433">Leucine-rich repeat</keyword>
<evidence type="ECO:0000256" key="5">
    <source>
        <dbReference type="ARBA" id="ARBA00022821"/>
    </source>
</evidence>
<evidence type="ECO:0000259" key="11">
    <source>
        <dbReference type="Pfam" id="PF23559"/>
    </source>
</evidence>
<feature type="domain" description="R13L1/DRL21-like LRR repeat region" evidence="13">
    <location>
        <begin position="886"/>
        <end position="1010"/>
    </location>
</feature>
<feature type="domain" description="Disease resistance N-terminal" evidence="10">
    <location>
        <begin position="12"/>
        <end position="94"/>
    </location>
</feature>
<keyword evidence="5" id="KW-0611">Plant defense</keyword>
<dbReference type="InterPro" id="IPR042197">
    <property type="entry name" value="Apaf_helical"/>
</dbReference>
<keyword evidence="4" id="KW-0547">Nucleotide-binding</keyword>
<comment type="similarity">
    <text evidence="1">Belongs to the disease resistance NB-LRR family.</text>
</comment>
<dbReference type="Pfam" id="PF23598">
    <property type="entry name" value="LRR_14"/>
    <property type="match status" value="2"/>
</dbReference>
<dbReference type="InterPro" id="IPR002182">
    <property type="entry name" value="NB-ARC"/>
</dbReference>
<keyword evidence="15" id="KW-1185">Reference proteome</keyword>
<dbReference type="Gene3D" id="3.80.10.10">
    <property type="entry name" value="Ribonuclease Inhibitor"/>
    <property type="match status" value="4"/>
</dbReference>
<gene>
    <name evidence="14" type="ORF">URODEC1_LOCUS2384</name>
</gene>
<accession>A0ABC8VDM6</accession>
<evidence type="ECO:0000256" key="1">
    <source>
        <dbReference type="ARBA" id="ARBA00008894"/>
    </source>
</evidence>
<dbReference type="PRINTS" id="PR00364">
    <property type="entry name" value="DISEASERSIST"/>
</dbReference>
<dbReference type="CDD" id="cd14798">
    <property type="entry name" value="RX-CC_like"/>
    <property type="match status" value="1"/>
</dbReference>
<organism evidence="14 15">
    <name type="scientific">Urochloa decumbens</name>
    <dbReference type="NCBI Taxonomy" id="240449"/>
    <lineage>
        <taxon>Eukaryota</taxon>
        <taxon>Viridiplantae</taxon>
        <taxon>Streptophyta</taxon>
        <taxon>Embryophyta</taxon>
        <taxon>Tracheophyta</taxon>
        <taxon>Spermatophyta</taxon>
        <taxon>Magnoliopsida</taxon>
        <taxon>Liliopsida</taxon>
        <taxon>Poales</taxon>
        <taxon>Poaceae</taxon>
        <taxon>PACMAD clade</taxon>
        <taxon>Panicoideae</taxon>
        <taxon>Panicodae</taxon>
        <taxon>Paniceae</taxon>
        <taxon>Melinidinae</taxon>
        <taxon>Urochloa</taxon>
    </lineage>
</organism>
<dbReference type="EMBL" id="OZ075111">
    <property type="protein sequence ID" value="CAL4888786.1"/>
    <property type="molecule type" value="Genomic_DNA"/>
</dbReference>
<dbReference type="Gene3D" id="3.40.50.300">
    <property type="entry name" value="P-loop containing nucleotide triphosphate hydrolases"/>
    <property type="match status" value="1"/>
</dbReference>
<dbReference type="InterPro" id="IPR058922">
    <property type="entry name" value="WHD_DRP"/>
</dbReference>
<dbReference type="InterPro" id="IPR055414">
    <property type="entry name" value="LRR_R13L4/SHOC2-like"/>
</dbReference>
<evidence type="ECO:0000313" key="15">
    <source>
        <dbReference type="Proteomes" id="UP001497457"/>
    </source>
</evidence>
<dbReference type="PANTHER" id="PTHR36766:SF73">
    <property type="entry name" value="NB-ARC DOMAIN-CONTAINING PROTEIN"/>
    <property type="match status" value="1"/>
</dbReference>
<evidence type="ECO:0000256" key="6">
    <source>
        <dbReference type="ARBA" id="ARBA00022840"/>
    </source>
</evidence>
<keyword evidence="7 8" id="KW-0175">Coiled coil</keyword>
<dbReference type="PANTHER" id="PTHR36766">
    <property type="entry name" value="PLANT BROAD-SPECTRUM MILDEW RESISTANCE PROTEIN RPW8"/>
    <property type="match status" value="1"/>
</dbReference>
<dbReference type="Gene3D" id="1.20.5.4130">
    <property type="match status" value="1"/>
</dbReference>
<dbReference type="Pfam" id="PF23559">
    <property type="entry name" value="WHD_DRP"/>
    <property type="match status" value="1"/>
</dbReference>
<evidence type="ECO:0000256" key="3">
    <source>
        <dbReference type="ARBA" id="ARBA00022737"/>
    </source>
</evidence>
<feature type="domain" description="Disease resistance R13L4/SHOC-2-like LRR" evidence="12">
    <location>
        <begin position="560"/>
        <end position="687"/>
    </location>
</feature>
<dbReference type="Pfam" id="PF00560">
    <property type="entry name" value="LRR_1"/>
    <property type="match status" value="1"/>
</dbReference>
<dbReference type="SUPFAM" id="SSF52058">
    <property type="entry name" value="L domain-like"/>
    <property type="match status" value="2"/>
</dbReference>
<dbReference type="AlphaFoldDB" id="A0ABC8VDM6"/>
<protein>
    <submittedName>
        <fullName evidence="14">Uncharacterized protein</fullName>
    </submittedName>
</protein>
<evidence type="ECO:0000256" key="4">
    <source>
        <dbReference type="ARBA" id="ARBA00022741"/>
    </source>
</evidence>
<name>A0ABC8VDM6_9POAL</name>
<dbReference type="Proteomes" id="UP001497457">
    <property type="component" value="Chromosome 1b"/>
</dbReference>
<feature type="coiled-coil region" evidence="8">
    <location>
        <begin position="38"/>
        <end position="89"/>
    </location>
</feature>
<evidence type="ECO:0000259" key="12">
    <source>
        <dbReference type="Pfam" id="PF23598"/>
    </source>
</evidence>
<evidence type="ECO:0000259" key="10">
    <source>
        <dbReference type="Pfam" id="PF18052"/>
    </source>
</evidence>
<proteinExistence type="inferred from homology"/>
<evidence type="ECO:0000256" key="7">
    <source>
        <dbReference type="ARBA" id="ARBA00023054"/>
    </source>
</evidence>
<feature type="domain" description="Disease resistance protein winged helix" evidence="11">
    <location>
        <begin position="418"/>
        <end position="491"/>
    </location>
</feature>
<evidence type="ECO:0000256" key="8">
    <source>
        <dbReference type="SAM" id="Coils"/>
    </source>
</evidence>
<feature type="domain" description="Disease resistance R13L4/SHOC-2-like LRR" evidence="12">
    <location>
        <begin position="697"/>
        <end position="780"/>
    </location>
</feature>
<dbReference type="InterPro" id="IPR027417">
    <property type="entry name" value="P-loop_NTPase"/>
</dbReference>
<evidence type="ECO:0000259" key="9">
    <source>
        <dbReference type="Pfam" id="PF00931"/>
    </source>
</evidence>
<dbReference type="InterPro" id="IPR036388">
    <property type="entry name" value="WH-like_DNA-bd_sf"/>
</dbReference>
<evidence type="ECO:0000313" key="14">
    <source>
        <dbReference type="EMBL" id="CAL4888786.1"/>
    </source>
</evidence>
<dbReference type="InterPro" id="IPR003591">
    <property type="entry name" value="Leu-rich_rpt_typical-subtyp"/>
</dbReference>
<evidence type="ECO:0000259" key="13">
    <source>
        <dbReference type="Pfam" id="PF25019"/>
    </source>
</evidence>
<dbReference type="GO" id="GO:0051707">
    <property type="term" value="P:response to other organism"/>
    <property type="evidence" value="ECO:0007669"/>
    <property type="project" value="UniProtKB-ARBA"/>
</dbReference>
<evidence type="ECO:0000256" key="2">
    <source>
        <dbReference type="ARBA" id="ARBA00022614"/>
    </source>
</evidence>
<dbReference type="InterPro" id="IPR038005">
    <property type="entry name" value="RX-like_CC"/>
</dbReference>
<dbReference type="GO" id="GO:0005524">
    <property type="term" value="F:ATP binding"/>
    <property type="evidence" value="ECO:0007669"/>
    <property type="project" value="UniProtKB-KW"/>
</dbReference>
<dbReference type="InterPro" id="IPR056789">
    <property type="entry name" value="LRR_R13L1-DRL21"/>
</dbReference>
<reference evidence="14 15" key="2">
    <citation type="submission" date="2024-10" db="EMBL/GenBank/DDBJ databases">
        <authorList>
            <person name="Ryan C."/>
        </authorList>
    </citation>
    <scope>NUCLEOTIDE SEQUENCE [LARGE SCALE GENOMIC DNA]</scope>
</reference>
<dbReference type="PROSITE" id="PS51450">
    <property type="entry name" value="LRR"/>
    <property type="match status" value="1"/>
</dbReference>
<dbReference type="Pfam" id="PF18052">
    <property type="entry name" value="Rx_N"/>
    <property type="match status" value="1"/>
</dbReference>
<dbReference type="Pfam" id="PF25019">
    <property type="entry name" value="LRR_R13L1-DRL21"/>
    <property type="match status" value="1"/>
</dbReference>
<keyword evidence="6" id="KW-0067">ATP-binding</keyword>
<dbReference type="SUPFAM" id="SSF52540">
    <property type="entry name" value="P-loop containing nucleoside triphosphate hydrolases"/>
    <property type="match status" value="1"/>
</dbReference>
<feature type="domain" description="NB-ARC" evidence="9">
    <location>
        <begin position="168"/>
        <end position="332"/>
    </location>
</feature>
<sequence length="1239" mass="140814">MAGVAGLLTSAIVKMVGDKLGSTIGQQANLVWNFSCELQYMKETLESMEAVLKDAERRSIWEDSVRLWLKRLKNAALDISDMLDEFQTNTKPTNGKTVGIFSCLNIPTKISMANKMRKIRDQLRNIKEDHLNFRFESCHRIGIEHQFTDRETTSKVSEAGILGRDRERKRVIELLSASNDKEGLPVLPIFGLGGIGKTTLAQLVFNHIHFKDYDHRVWVYVSQVFDLKKIGNTIISQVQKEGRHNGDSMEFIYQRLQELLDDKKTLIILDDLWETDDTKLNELKLMLNVSRKMKVLITTRNEEIANRICTIPPCRLSPLNNAMCWDIIKKTTNFVSREDKQQLERIGLVIASKCGGVPLAAQALGFMLSRMNLRQWEEVSNSDIWNEPFAENSVLPSLKLTYIAMMPYLRLCFAYCAIFPRGHIIAKDNLIHQWIALDFIKPSILFSDILQLGHKYVGQLLGMSFLQHSKLPTTSQKGSLLTMHDLVYDLARSVMDEELIVCDTDKVRGIMDRKYCRYALLTNCSKPLKISTILAAKLRALLFHDCRYLGIHGVSFSFAKCLRVLELTESAITDFPESIGKLKQLRFLVAPGMKNQSLPDSVTGLTKLQYLNLSGCSEIEELPKSLGNLKNMMHLELSGCSRLKTVSEDLCDLIKLQYLNLSCCSKFERLPQGLGNITGLSYLNISSCSKLKRLPQNFGSITKLHYLNLSSCSSLEMLPEDLGNLTELQYLYLAGCHKINVLPESVGKLTNLVHLDLSQCCFRMPEALSGLAKLKYLNLSGSLNQMPFWDKYTTFTNLEHLDLSRNCFPCLPESIGNLKRLHTLDLSRCKHLRSLTMSIGSIDSLEVLVVDDCSEDLKNYIKRSGLKCNPLCHFVVCRNNNDSVSNLHQIEGINPYELQISCLQKVNIPGEANAIELSNKENLSKLTVHWTMDADRVLKDKDVLGELVPPSGLKHLELEGYISRSFPNWLMCIYCYLPNLVSLSLQDLPRCDSLPPLGQLSNLKELYLASLRSITKINADFCGGSRAFLQLSSFTLWGMKGLEEWNTTYCGEDGTEEFMFPVLDILVIEYCPRLRLKPCPPTFRKWEILDSDEVLNSGEGWDNFSHFNSAARRTKLVVWRSSYCGSWRLLHHLPTLQELDLKFLHQMTSLPEAMQQLNSLRFLKLHNCNSISMLPEWLGDLKSLECLRILKCKTITSMPSSIQQLTKLQKLRIIGNPELKQWREEPEGIGRSSPTSRVL</sequence>
<reference evidence="15" key="1">
    <citation type="submission" date="2024-06" db="EMBL/GenBank/DDBJ databases">
        <authorList>
            <person name="Ryan C."/>
        </authorList>
    </citation>
    <scope>NUCLEOTIDE SEQUENCE [LARGE SCALE GENOMIC DNA]</scope>
</reference>
<dbReference type="Pfam" id="PF00931">
    <property type="entry name" value="NB-ARC"/>
    <property type="match status" value="1"/>
</dbReference>
<dbReference type="InterPro" id="IPR032675">
    <property type="entry name" value="LRR_dom_sf"/>
</dbReference>
<dbReference type="InterPro" id="IPR041118">
    <property type="entry name" value="Rx_N"/>
</dbReference>
<dbReference type="Gene3D" id="1.10.8.430">
    <property type="entry name" value="Helical domain of apoptotic protease-activating factors"/>
    <property type="match status" value="1"/>
</dbReference>
<keyword evidence="3" id="KW-0677">Repeat</keyword>
<dbReference type="InterPro" id="IPR001611">
    <property type="entry name" value="Leu-rich_rpt"/>
</dbReference>